<organism evidence="2 3">
    <name type="scientific">Catellatospora aurea</name>
    <dbReference type="NCBI Taxonomy" id="1337874"/>
    <lineage>
        <taxon>Bacteria</taxon>
        <taxon>Bacillati</taxon>
        <taxon>Actinomycetota</taxon>
        <taxon>Actinomycetes</taxon>
        <taxon>Micromonosporales</taxon>
        <taxon>Micromonosporaceae</taxon>
        <taxon>Catellatospora</taxon>
    </lineage>
</organism>
<dbReference type="SUPFAM" id="SSF51735">
    <property type="entry name" value="NAD(P)-binding Rossmann-fold domains"/>
    <property type="match status" value="1"/>
</dbReference>
<reference evidence="3" key="1">
    <citation type="journal article" date="2019" name="Int. J. Syst. Evol. Microbiol.">
        <title>The Global Catalogue of Microorganisms (GCM) 10K type strain sequencing project: providing services to taxonomists for standard genome sequencing and annotation.</title>
        <authorList>
            <consortium name="The Broad Institute Genomics Platform"/>
            <consortium name="The Broad Institute Genome Sequencing Center for Infectious Disease"/>
            <person name="Wu L."/>
            <person name="Ma J."/>
        </authorList>
    </citation>
    <scope>NUCLEOTIDE SEQUENCE [LARGE SCALE GENOMIC DNA]</scope>
    <source>
        <strain evidence="3">CGMCC 1.9106</strain>
    </source>
</reference>
<sequence>MRLLLLGGTRFLGRALGHDAVARGWQVTAFHRGVTGAPPHGVASVYGDRTVAADLAVLTRTGWDAVVDTWDGPPVAVSAAATALAPVSGRYIFVSSRSVYDDLSTHGLTEDSPLTPAGGSSFGSVKVAAEHAVRATFGHRTLIARPGLVLGPHEQPERLVWWLRRLARGGDVPVPGPPDLGLQYIDVRDLARWLLDAAQADLGGTFNVVSRPGHTTMGALLAACTEAAGSDARLRWVPPAVFSAVGIQPWSELPIWVPAGSGVRGLHETDSERAHAAGLHCRPVTQTVADTWAWLTSLAGPLPGDGLGPDREAALLRGPGA</sequence>
<feature type="domain" description="NAD-dependent epimerase/dehydratase" evidence="1">
    <location>
        <begin position="4"/>
        <end position="208"/>
    </location>
</feature>
<comment type="caution">
    <text evidence="2">The sequence shown here is derived from an EMBL/GenBank/DDBJ whole genome shotgun (WGS) entry which is preliminary data.</text>
</comment>
<dbReference type="PANTHER" id="PTHR48079">
    <property type="entry name" value="PROTEIN YEEZ"/>
    <property type="match status" value="1"/>
</dbReference>
<dbReference type="Pfam" id="PF01370">
    <property type="entry name" value="Epimerase"/>
    <property type="match status" value="1"/>
</dbReference>
<dbReference type="Gene3D" id="3.40.50.720">
    <property type="entry name" value="NAD(P)-binding Rossmann-like Domain"/>
    <property type="match status" value="1"/>
</dbReference>
<dbReference type="EMBL" id="JBHTAC010000042">
    <property type="protein sequence ID" value="MFC7246644.1"/>
    <property type="molecule type" value="Genomic_DNA"/>
</dbReference>
<evidence type="ECO:0000259" key="1">
    <source>
        <dbReference type="Pfam" id="PF01370"/>
    </source>
</evidence>
<dbReference type="PANTHER" id="PTHR48079:SF6">
    <property type="entry name" value="NAD(P)-BINDING DOMAIN-CONTAINING PROTEIN-RELATED"/>
    <property type="match status" value="1"/>
</dbReference>
<dbReference type="InterPro" id="IPR001509">
    <property type="entry name" value="Epimerase_deHydtase"/>
</dbReference>
<proteinExistence type="predicted"/>
<accession>A0ABW2H356</accession>
<gene>
    <name evidence="2" type="ORF">ACFQO7_29540</name>
</gene>
<evidence type="ECO:0000313" key="3">
    <source>
        <dbReference type="Proteomes" id="UP001596392"/>
    </source>
</evidence>
<dbReference type="Proteomes" id="UP001596392">
    <property type="component" value="Unassembled WGS sequence"/>
</dbReference>
<name>A0ABW2H356_9ACTN</name>
<dbReference type="InterPro" id="IPR036291">
    <property type="entry name" value="NAD(P)-bd_dom_sf"/>
</dbReference>
<dbReference type="RefSeq" id="WP_376809439.1">
    <property type="nucleotide sequence ID" value="NZ_JBHTAC010000042.1"/>
</dbReference>
<keyword evidence="3" id="KW-1185">Reference proteome</keyword>
<protein>
    <submittedName>
        <fullName evidence="2">NAD-dependent epimerase/dehydratase family protein</fullName>
    </submittedName>
</protein>
<dbReference type="InterPro" id="IPR051783">
    <property type="entry name" value="NAD(P)-dependent_oxidoreduct"/>
</dbReference>
<evidence type="ECO:0000313" key="2">
    <source>
        <dbReference type="EMBL" id="MFC7246644.1"/>
    </source>
</evidence>